<evidence type="ECO:0000256" key="1">
    <source>
        <dbReference type="SAM" id="SignalP"/>
    </source>
</evidence>
<feature type="domain" description="Putative auto-transporter adhesin head GIN" evidence="2">
    <location>
        <begin position="38"/>
        <end position="207"/>
    </location>
</feature>
<evidence type="ECO:0000313" key="4">
    <source>
        <dbReference type="Proteomes" id="UP001193734"/>
    </source>
</evidence>
<reference evidence="3 4" key="1">
    <citation type="submission" date="2020-05" db="EMBL/GenBank/DDBJ databases">
        <title>Distinct polysaccharide utilization as determinants for interspecies competition between intestinal Prevotella spp.</title>
        <authorList>
            <person name="Galvez E.J.C."/>
            <person name="Iljazovic A."/>
            <person name="Strowig T."/>
        </authorList>
    </citation>
    <scope>NUCLEOTIDE SEQUENCE [LARGE SCALE GENOMIC DNA]</scope>
    <source>
        <strain evidence="3 4">PROD</strain>
    </source>
</reference>
<dbReference type="Pfam" id="PF10988">
    <property type="entry name" value="DUF2807"/>
    <property type="match status" value="1"/>
</dbReference>
<comment type="caution">
    <text evidence="3">The sequence shown here is derived from an EMBL/GenBank/DDBJ whole genome shotgun (WGS) entry which is preliminary data.</text>
</comment>
<dbReference type="EMBL" id="JABKKE010000005">
    <property type="protein sequence ID" value="NPE13549.1"/>
    <property type="molecule type" value="Genomic_DNA"/>
</dbReference>
<dbReference type="Gene3D" id="2.160.20.120">
    <property type="match status" value="1"/>
</dbReference>
<dbReference type="RefSeq" id="WP_172176107.1">
    <property type="nucleotide sequence ID" value="NZ_CASGIA010000004.1"/>
</dbReference>
<proteinExistence type="predicted"/>
<keyword evidence="4" id="KW-1185">Reference proteome</keyword>
<keyword evidence="1" id="KW-0732">Signal</keyword>
<sequence length="257" mass="27345">MKKFFLSILAIVVMVGCASAAGDMEGSGSGIEVRKVKRFTGIRQEGSVVVHYSQGRSISVKVKAPAERMKDVKTHVEGQTLVVSLGGNNVNVWSIFGSRRNDDRIEVYVTSPDLVGISLLGSGDFVCPGHLDTDNLSILLRGSGDITFNDIICDNISTELVGSGDINLKNVDALNSEVRLVGSGDIDIRQKNTKKTKINLMGSGDISMSFANCGAVDSELKGSGDISLSGTVKSFAKRSVGSGDYHTSRLSVRNGKR</sequence>
<feature type="chain" id="PRO_5045264385" evidence="1">
    <location>
        <begin position="21"/>
        <end position="257"/>
    </location>
</feature>
<protein>
    <submittedName>
        <fullName evidence="3">DUF2807 domain-containing protein</fullName>
    </submittedName>
</protein>
<accession>A0ABX2ASU1</accession>
<dbReference type="InterPro" id="IPR021255">
    <property type="entry name" value="DUF2807"/>
</dbReference>
<evidence type="ECO:0000259" key="2">
    <source>
        <dbReference type="Pfam" id="PF10988"/>
    </source>
</evidence>
<evidence type="ECO:0000313" key="3">
    <source>
        <dbReference type="EMBL" id="NPE13549.1"/>
    </source>
</evidence>
<dbReference type="GeneID" id="82156974"/>
<name>A0ABX2ASU1_9BACT</name>
<feature type="signal peptide" evidence="1">
    <location>
        <begin position="1"/>
        <end position="20"/>
    </location>
</feature>
<dbReference type="Proteomes" id="UP001193734">
    <property type="component" value="Unassembled WGS sequence"/>
</dbReference>
<organism evidence="3 4">
    <name type="scientific">Xylanibacter rodentium</name>
    <dbReference type="NCBI Taxonomy" id="2736289"/>
    <lineage>
        <taxon>Bacteria</taxon>
        <taxon>Pseudomonadati</taxon>
        <taxon>Bacteroidota</taxon>
        <taxon>Bacteroidia</taxon>
        <taxon>Bacteroidales</taxon>
        <taxon>Prevotellaceae</taxon>
        <taxon>Xylanibacter</taxon>
    </lineage>
</organism>
<dbReference type="PROSITE" id="PS51257">
    <property type="entry name" value="PROKAR_LIPOPROTEIN"/>
    <property type="match status" value="1"/>
</dbReference>
<gene>
    <name evidence="3" type="ORF">HPS55_04260</name>
</gene>